<organism evidence="2">
    <name type="scientific">Podoviridae sp. ctrTt13</name>
    <dbReference type="NCBI Taxonomy" id="2825279"/>
    <lineage>
        <taxon>Viruses</taxon>
        <taxon>Duplodnaviria</taxon>
        <taxon>Heunggongvirae</taxon>
        <taxon>Uroviricota</taxon>
        <taxon>Caudoviricetes</taxon>
    </lineage>
</organism>
<protein>
    <submittedName>
        <fullName evidence="2">Uncharacterized protein</fullName>
    </submittedName>
</protein>
<name>A0A8S5NTR1_9CAUD</name>
<dbReference type="EMBL" id="BK015247">
    <property type="protein sequence ID" value="DAD97751.1"/>
    <property type="molecule type" value="Genomic_DNA"/>
</dbReference>
<reference evidence="2" key="1">
    <citation type="journal article" date="2021" name="Proc. Natl. Acad. Sci. U.S.A.">
        <title>A Catalog of Tens of Thousands of Viruses from Human Metagenomes Reveals Hidden Associations with Chronic Diseases.</title>
        <authorList>
            <person name="Tisza M.J."/>
            <person name="Buck C.B."/>
        </authorList>
    </citation>
    <scope>NUCLEOTIDE SEQUENCE</scope>
    <source>
        <strain evidence="2">CtrTt13</strain>
    </source>
</reference>
<keyword evidence="1" id="KW-0472">Membrane</keyword>
<proteinExistence type="predicted"/>
<keyword evidence="1" id="KW-0812">Transmembrane</keyword>
<sequence>MRRPIYCPGIWICANVNLCLLHSVFLSFFLQFWVILSSFRVFRLPFSLSVFEIKLLSFMYKGIPVFLWHNDKT</sequence>
<accession>A0A8S5NTR1</accession>
<feature type="transmembrane region" description="Helical" evidence="1">
    <location>
        <begin position="12"/>
        <end position="34"/>
    </location>
</feature>
<evidence type="ECO:0000313" key="2">
    <source>
        <dbReference type="EMBL" id="DAD97751.1"/>
    </source>
</evidence>
<evidence type="ECO:0000256" key="1">
    <source>
        <dbReference type="SAM" id="Phobius"/>
    </source>
</evidence>
<keyword evidence="1" id="KW-1133">Transmembrane helix</keyword>